<dbReference type="GeneID" id="5978412"/>
<sequence length="54" mass="6310">MNARYEYSNTRNHEALCFKRSLDSVPWVHPYKVLAGDGICKYRGGEDDDRRTFA</sequence>
<organism evidence="1 2">
    <name type="scientific">Phaeosphaeria nodorum (strain SN15 / ATCC MYA-4574 / FGSC 10173)</name>
    <name type="common">Glume blotch fungus</name>
    <name type="synonym">Parastagonospora nodorum</name>
    <dbReference type="NCBI Taxonomy" id="321614"/>
    <lineage>
        <taxon>Eukaryota</taxon>
        <taxon>Fungi</taxon>
        <taxon>Dikarya</taxon>
        <taxon>Ascomycota</taxon>
        <taxon>Pezizomycotina</taxon>
        <taxon>Dothideomycetes</taxon>
        <taxon>Pleosporomycetidae</taxon>
        <taxon>Pleosporales</taxon>
        <taxon>Pleosporineae</taxon>
        <taxon>Phaeosphaeriaceae</taxon>
        <taxon>Parastagonospora</taxon>
    </lineage>
</organism>
<gene>
    <name evidence="1" type="ORF">SNOG_11262</name>
</gene>
<name>Q0UAF2_PHANO</name>
<accession>Q0UAF2</accession>
<evidence type="ECO:0000313" key="1">
    <source>
        <dbReference type="EMBL" id="EAT81761.1"/>
    </source>
</evidence>
<reference evidence="2" key="1">
    <citation type="journal article" date="2007" name="Plant Cell">
        <title>Dothideomycete-plant interactions illuminated by genome sequencing and EST analysis of the wheat pathogen Stagonospora nodorum.</title>
        <authorList>
            <person name="Hane J.K."/>
            <person name="Lowe R.G."/>
            <person name="Solomon P.S."/>
            <person name="Tan K.C."/>
            <person name="Schoch C.L."/>
            <person name="Spatafora J.W."/>
            <person name="Crous P.W."/>
            <person name="Kodira C."/>
            <person name="Birren B.W."/>
            <person name="Galagan J.E."/>
            <person name="Torriani S.F."/>
            <person name="McDonald B.A."/>
            <person name="Oliver R.P."/>
        </authorList>
    </citation>
    <scope>NUCLEOTIDE SEQUENCE [LARGE SCALE GENOMIC DNA]</scope>
    <source>
        <strain evidence="2">SN15 / ATCC MYA-4574 / FGSC 10173</strain>
    </source>
</reference>
<proteinExistence type="predicted"/>
<dbReference type="RefSeq" id="XP_001801504.1">
    <property type="nucleotide sequence ID" value="XM_001801452.1"/>
</dbReference>
<dbReference type="KEGG" id="pno:SNOG_11262"/>
<evidence type="ECO:0000313" key="2">
    <source>
        <dbReference type="Proteomes" id="UP000001055"/>
    </source>
</evidence>
<protein>
    <submittedName>
        <fullName evidence="1">Uncharacterized protein</fullName>
    </submittedName>
</protein>
<dbReference type="InParanoid" id="Q0UAF2"/>
<dbReference type="AlphaFoldDB" id="Q0UAF2"/>
<dbReference type="Proteomes" id="UP000001055">
    <property type="component" value="Unassembled WGS sequence"/>
</dbReference>
<dbReference type="EMBL" id="CH445342">
    <property type="protein sequence ID" value="EAT81761.1"/>
    <property type="molecule type" value="Genomic_DNA"/>
</dbReference>